<dbReference type="EMBL" id="NIRI02000013">
    <property type="protein sequence ID" value="KAG5453432.1"/>
    <property type="molecule type" value="Genomic_DNA"/>
</dbReference>
<gene>
    <name evidence="3" type="ORF">CSKR_107786</name>
</gene>
<feature type="region of interest" description="Disordered" evidence="2">
    <location>
        <begin position="112"/>
        <end position="154"/>
    </location>
</feature>
<evidence type="ECO:0000256" key="1">
    <source>
        <dbReference type="SAM" id="Coils"/>
    </source>
</evidence>
<evidence type="ECO:0000313" key="4">
    <source>
        <dbReference type="Proteomes" id="UP000286415"/>
    </source>
</evidence>
<feature type="compositionally biased region" description="Polar residues" evidence="2">
    <location>
        <begin position="829"/>
        <end position="838"/>
    </location>
</feature>
<reference evidence="3 4" key="2">
    <citation type="journal article" date="2021" name="Genomics">
        <title>High-quality reference genome for Clonorchis sinensis.</title>
        <authorList>
            <person name="Young N.D."/>
            <person name="Stroehlein A.J."/>
            <person name="Kinkar L."/>
            <person name="Wang T."/>
            <person name="Sohn W.M."/>
            <person name="Chang B.C.H."/>
            <person name="Kaur P."/>
            <person name="Weisz D."/>
            <person name="Dudchenko O."/>
            <person name="Aiden E.L."/>
            <person name="Korhonen P.K."/>
            <person name="Gasser R.B."/>
        </authorList>
    </citation>
    <scope>NUCLEOTIDE SEQUENCE [LARGE SCALE GENOMIC DNA]</scope>
    <source>
        <strain evidence="3">Cs-k2</strain>
    </source>
</reference>
<keyword evidence="4" id="KW-1185">Reference proteome</keyword>
<feature type="region of interest" description="Disordered" evidence="2">
    <location>
        <begin position="1085"/>
        <end position="1266"/>
    </location>
</feature>
<feature type="compositionally biased region" description="Polar residues" evidence="2">
    <location>
        <begin position="561"/>
        <end position="574"/>
    </location>
</feature>
<feature type="compositionally biased region" description="Low complexity" evidence="2">
    <location>
        <begin position="121"/>
        <end position="133"/>
    </location>
</feature>
<feature type="compositionally biased region" description="Polar residues" evidence="2">
    <location>
        <begin position="1098"/>
        <end position="1109"/>
    </location>
</feature>
<feature type="compositionally biased region" description="Pro residues" evidence="2">
    <location>
        <begin position="375"/>
        <end position="386"/>
    </location>
</feature>
<dbReference type="Proteomes" id="UP000286415">
    <property type="component" value="Unassembled WGS sequence"/>
</dbReference>
<sequence length="1266" mass="138597">MQLEECIPSKLLLVPAQNNFPTDSLTWSAKQKLSSRKLAFDADALESTRLNLLSRLTEGDLRTSPRELGTHDFPESVPEVFDQLAELRCDTKTCMHHGQFCACYEPKHPPTRLEVPPTPPSLHLSSPPDCSLPYIPRRSSPTPPGGDQSDRSVEQLKNRQNILQEQVTQLKERLAAIQDTCMAEPSQTVAKTGEHDVDEHLAARLRKKITGPVTSASQGAGPRRVLPTTTSKRTTPVQPVKAQSAPRKFRTSVDKPSTFTGFGRPAAYDADSRKMKALQKEIQKTSALEDPERTLAELASKLQSSQAELDSKLMKLDADNEFNERKEREREELLRLANELRAMQTELKSQFVELQEYLQKKSPTKEPDAGVAKPPEQPHPAVPLPSQPALGLGSLLPSLRQVMQHASETYTAPDSKTLSERDEQHATESASVIAKAAAVLAVANQRRKNLESNMAALERAQQDRSMFYVLEQISRDPNTIDRARIQAIVNEAISKKKETKKALGLQQPVPYSRLSRPVRVVGTERERVVKDRRVTSPGRKNTLAELLAEYSGDAVHIRSDSPISKSNVPRNQTLLIAKRPAASRPVAEPKVSRPRALSDTEEPETPRRVSTKSVHFERKARSPKQPASEETTTPIGLIPLGRYQYSAVPAQTRESTVPSQQLDTKHVHTAPEVSSKCAQTDIPSVHAVQTSTPTKTVPDPFHVDPKVVFESGTGLEYESRFAPKAVQPPPPAPQPLTRREEDIFTRIILQLASQIEKPTPTTAARPPVLPPSEQQLRQMVETVLLEHIDPMLQPISSVRSPVPSSSLTPAPSLRPTKLTESEAEAGRTRLSSPGQQPTGPHPLRVTYDVAVGPSLQEQVAEEDRMQGVSTLHDIDDVSSHNGISTRTLPMPEESAGTLAKASDRVRVRPEVHSVQTSPIHLPPASQSSSRLQSASTESMDITPLAADLPQIQSQAESTGQSEVFSLTLPNTFSDGVWLIDRSEGEAPLHVTSEAMQMLAGHLESNLVMPRSQSVSSETEPESDTSVLLRHQRSDGEIPTSGPLLLRGLRSEDPLTNPLLHLMALQQSSGFDIFKLSERDRKPVMKTNALLRRHEKVSRTAQSPQNSYGQAPTHPAESSPGLVKPVNMIGASEGDDGEESKMLEWLQSLAGSPANRTVQSSHKSPPSKPSTTAPDANKVPMLSGVEMVHSDDSDATEADVAEEEAYEDDYEPESKGNCSNSSSHASAGEPKDRPLTSGSSPPVSARVNVTDHLRQAVTLSEDSDDAN</sequence>
<feature type="region of interest" description="Disordered" evidence="2">
    <location>
        <begin position="874"/>
        <end position="936"/>
    </location>
</feature>
<feature type="region of interest" description="Disordered" evidence="2">
    <location>
        <begin position="559"/>
        <end position="633"/>
    </location>
</feature>
<dbReference type="InParanoid" id="A0A3R7DCX2"/>
<reference evidence="3 4" key="1">
    <citation type="journal article" date="2018" name="Biotechnol. Adv.">
        <title>Improved genomic resources and new bioinformatic workflow for the carcinogenic parasite Clonorchis sinensis: Biotechnological implications.</title>
        <authorList>
            <person name="Wang D."/>
            <person name="Korhonen P.K."/>
            <person name="Gasser R.B."/>
            <person name="Young N.D."/>
        </authorList>
    </citation>
    <scope>NUCLEOTIDE SEQUENCE [LARGE SCALE GENOMIC DNA]</scope>
    <source>
        <strain evidence="3">Cs-k2</strain>
    </source>
</reference>
<feature type="region of interest" description="Disordered" evidence="2">
    <location>
        <begin position="210"/>
        <end position="266"/>
    </location>
</feature>
<feature type="compositionally biased region" description="Basic and acidic residues" evidence="2">
    <location>
        <begin position="901"/>
        <end position="911"/>
    </location>
</feature>
<feature type="coiled-coil region" evidence="1">
    <location>
        <begin position="433"/>
        <end position="460"/>
    </location>
</feature>
<name>A0A3R7DCX2_CLOSI</name>
<feature type="compositionally biased region" description="Acidic residues" evidence="2">
    <location>
        <begin position="1192"/>
        <end position="1210"/>
    </location>
</feature>
<keyword evidence="1" id="KW-0175">Coiled coil</keyword>
<feature type="coiled-coil region" evidence="1">
    <location>
        <begin position="319"/>
        <end position="350"/>
    </location>
</feature>
<feature type="region of interest" description="Disordered" evidence="2">
    <location>
        <begin position="795"/>
        <end position="845"/>
    </location>
</feature>
<comment type="caution">
    <text evidence="3">The sequence shown here is derived from an EMBL/GenBank/DDBJ whole genome shotgun (WGS) entry which is preliminary data.</text>
</comment>
<feature type="compositionally biased region" description="Low complexity" evidence="2">
    <location>
        <begin position="796"/>
        <end position="806"/>
    </location>
</feature>
<accession>A0A3R7DCX2</accession>
<feature type="compositionally biased region" description="Low complexity" evidence="2">
    <location>
        <begin position="922"/>
        <end position="935"/>
    </location>
</feature>
<proteinExistence type="predicted"/>
<feature type="compositionally biased region" description="Polar residues" evidence="2">
    <location>
        <begin position="1215"/>
        <end position="1224"/>
    </location>
</feature>
<organism evidence="3 4">
    <name type="scientific">Clonorchis sinensis</name>
    <name type="common">Chinese liver fluke</name>
    <dbReference type="NCBI Taxonomy" id="79923"/>
    <lineage>
        <taxon>Eukaryota</taxon>
        <taxon>Metazoa</taxon>
        <taxon>Spiralia</taxon>
        <taxon>Lophotrochozoa</taxon>
        <taxon>Platyhelminthes</taxon>
        <taxon>Trematoda</taxon>
        <taxon>Digenea</taxon>
        <taxon>Opisthorchiida</taxon>
        <taxon>Opisthorchiata</taxon>
        <taxon>Opisthorchiidae</taxon>
        <taxon>Clonorchis</taxon>
    </lineage>
</organism>
<dbReference type="AlphaFoldDB" id="A0A3R7DCX2"/>
<feature type="region of interest" description="Disordered" evidence="2">
    <location>
        <begin position="360"/>
        <end position="388"/>
    </location>
</feature>
<evidence type="ECO:0000313" key="3">
    <source>
        <dbReference type="EMBL" id="KAG5453432.1"/>
    </source>
</evidence>
<feature type="compositionally biased region" description="Basic and acidic residues" evidence="2">
    <location>
        <begin position="817"/>
        <end position="827"/>
    </location>
</feature>
<evidence type="ECO:0000256" key="2">
    <source>
        <dbReference type="SAM" id="MobiDB-lite"/>
    </source>
</evidence>
<dbReference type="OrthoDB" id="6253906at2759"/>
<protein>
    <submittedName>
        <fullName evidence="3">Uncharacterized protein</fullName>
    </submittedName>
</protein>
<feature type="compositionally biased region" description="Polar residues" evidence="2">
    <location>
        <begin position="227"/>
        <end position="237"/>
    </location>
</feature>